<reference evidence="1 2" key="2">
    <citation type="journal article" date="2013" name="PLoS Genet.">
        <title>Comparative genome structure, secondary metabolite, and effector coding capacity across Cochliobolus pathogens.</title>
        <authorList>
            <person name="Condon B.J."/>
            <person name="Leng Y."/>
            <person name="Wu D."/>
            <person name="Bushley K.E."/>
            <person name="Ohm R.A."/>
            <person name="Otillar R."/>
            <person name="Martin J."/>
            <person name="Schackwitz W."/>
            <person name="Grimwood J."/>
            <person name="MohdZainudin N."/>
            <person name="Xue C."/>
            <person name="Wang R."/>
            <person name="Manning V.A."/>
            <person name="Dhillon B."/>
            <person name="Tu Z.J."/>
            <person name="Steffenson B.J."/>
            <person name="Salamov A."/>
            <person name="Sun H."/>
            <person name="Lowry S."/>
            <person name="LaButti K."/>
            <person name="Han J."/>
            <person name="Copeland A."/>
            <person name="Lindquist E."/>
            <person name="Barry K."/>
            <person name="Schmutz J."/>
            <person name="Baker S.E."/>
            <person name="Ciuffetti L.M."/>
            <person name="Grigoriev I.V."/>
            <person name="Zhong S."/>
            <person name="Turgeon B.G."/>
        </authorList>
    </citation>
    <scope>NUCLEOTIDE SEQUENCE [LARGE SCALE GENOMIC DNA]</scope>
    <source>
        <strain evidence="2">28A</strain>
    </source>
</reference>
<evidence type="ECO:0000313" key="1">
    <source>
        <dbReference type="EMBL" id="EOA84575.1"/>
    </source>
</evidence>
<accession>R0IHB9</accession>
<dbReference type="RefSeq" id="XP_008026863.1">
    <property type="nucleotide sequence ID" value="XM_008028672.1"/>
</dbReference>
<proteinExistence type="predicted"/>
<gene>
    <name evidence="1" type="ORF">SETTUDRAFT_20113</name>
</gene>
<dbReference type="AlphaFoldDB" id="R0IHB9"/>
<sequence>MKLIYRVAHISLVVCLSALLIYSVYYAFALLIEDRRPHLPPVDEEPAGPRKPSPQDTARFMNTMWSYLEDWDEEPCIHVCSASWAACRLRHCDVLPHLHRQD</sequence>
<evidence type="ECO:0000313" key="2">
    <source>
        <dbReference type="Proteomes" id="UP000016935"/>
    </source>
</evidence>
<dbReference type="GeneID" id="19402290"/>
<dbReference type="HOGENOM" id="CLU_2276988_0_0_1"/>
<dbReference type="EMBL" id="KB908703">
    <property type="protein sequence ID" value="EOA84575.1"/>
    <property type="molecule type" value="Genomic_DNA"/>
</dbReference>
<reference evidence="1 2" key="1">
    <citation type="journal article" date="2012" name="PLoS Pathog.">
        <title>Diverse lifestyles and strategies of plant pathogenesis encoded in the genomes of eighteen Dothideomycetes fungi.</title>
        <authorList>
            <person name="Ohm R.A."/>
            <person name="Feau N."/>
            <person name="Henrissat B."/>
            <person name="Schoch C.L."/>
            <person name="Horwitz B.A."/>
            <person name="Barry K.W."/>
            <person name="Condon B.J."/>
            <person name="Copeland A.C."/>
            <person name="Dhillon B."/>
            <person name="Glaser F."/>
            <person name="Hesse C.N."/>
            <person name="Kosti I."/>
            <person name="LaButti K."/>
            <person name="Lindquist E.A."/>
            <person name="Lucas S."/>
            <person name="Salamov A.A."/>
            <person name="Bradshaw R.E."/>
            <person name="Ciuffetti L."/>
            <person name="Hamelin R.C."/>
            <person name="Kema G.H.J."/>
            <person name="Lawrence C."/>
            <person name="Scott J.A."/>
            <person name="Spatafora J.W."/>
            <person name="Turgeon B.G."/>
            <person name="de Wit P.J.G.M."/>
            <person name="Zhong S."/>
            <person name="Goodwin S.B."/>
            <person name="Grigoriev I.V."/>
        </authorList>
    </citation>
    <scope>NUCLEOTIDE SEQUENCE [LARGE SCALE GENOMIC DNA]</scope>
    <source>
        <strain evidence="2">28A</strain>
    </source>
</reference>
<name>R0IHB9_EXST2</name>
<protein>
    <submittedName>
        <fullName evidence="1">Uncharacterized protein</fullName>
    </submittedName>
</protein>
<dbReference type="Proteomes" id="UP000016935">
    <property type="component" value="Unassembled WGS sequence"/>
</dbReference>
<dbReference type="OrthoDB" id="3781639at2759"/>
<keyword evidence="2" id="KW-1185">Reference proteome</keyword>
<organism evidence="1 2">
    <name type="scientific">Exserohilum turcicum (strain 28A)</name>
    <name type="common">Northern leaf blight fungus</name>
    <name type="synonym">Setosphaeria turcica</name>
    <dbReference type="NCBI Taxonomy" id="671987"/>
    <lineage>
        <taxon>Eukaryota</taxon>
        <taxon>Fungi</taxon>
        <taxon>Dikarya</taxon>
        <taxon>Ascomycota</taxon>
        <taxon>Pezizomycotina</taxon>
        <taxon>Dothideomycetes</taxon>
        <taxon>Pleosporomycetidae</taxon>
        <taxon>Pleosporales</taxon>
        <taxon>Pleosporineae</taxon>
        <taxon>Pleosporaceae</taxon>
        <taxon>Exserohilum</taxon>
    </lineage>
</organism>